<dbReference type="InterPro" id="IPR025287">
    <property type="entry name" value="WAK_GUB"/>
</dbReference>
<accession>A0AAD4TB61</accession>
<proteinExistence type="predicted"/>
<comment type="subcellular location">
    <subcellularLocation>
        <location evidence="1">Membrane</location>
        <topology evidence="1">Single-pass membrane protein</topology>
    </subcellularLocation>
</comment>
<gene>
    <name evidence="4" type="ORF">MKW98_020280</name>
</gene>
<dbReference type="Pfam" id="PF13947">
    <property type="entry name" value="GUB_WAK_bind"/>
    <property type="match status" value="1"/>
</dbReference>
<keyword evidence="5" id="KW-1185">Reference proteome</keyword>
<dbReference type="EMBL" id="JAJJMB010002072">
    <property type="protein sequence ID" value="KAI3953085.1"/>
    <property type="molecule type" value="Genomic_DNA"/>
</dbReference>
<evidence type="ECO:0000313" key="5">
    <source>
        <dbReference type="Proteomes" id="UP001202328"/>
    </source>
</evidence>
<sequence length="130" mass="14210">MVFYAEVEVAATSRALNSASAVTRSISNSTSSSSQLAQPYCRERCGNVSIPYPFGVDDPTCYRPRFEITCNESVSPPVASFISLNGAYESLSYEVLELTLDYVRINVPVPAICDHDNITSTTSKLIDPRC</sequence>
<keyword evidence="2" id="KW-0732">Signal</keyword>
<feature type="domain" description="Wall-associated receptor kinase galacturonan-binding" evidence="3">
    <location>
        <begin position="41"/>
        <end position="102"/>
    </location>
</feature>
<evidence type="ECO:0000256" key="2">
    <source>
        <dbReference type="ARBA" id="ARBA00022729"/>
    </source>
</evidence>
<dbReference type="Proteomes" id="UP001202328">
    <property type="component" value="Unassembled WGS sequence"/>
</dbReference>
<organism evidence="4 5">
    <name type="scientific">Papaver atlanticum</name>
    <dbReference type="NCBI Taxonomy" id="357466"/>
    <lineage>
        <taxon>Eukaryota</taxon>
        <taxon>Viridiplantae</taxon>
        <taxon>Streptophyta</taxon>
        <taxon>Embryophyta</taxon>
        <taxon>Tracheophyta</taxon>
        <taxon>Spermatophyta</taxon>
        <taxon>Magnoliopsida</taxon>
        <taxon>Ranunculales</taxon>
        <taxon>Papaveraceae</taxon>
        <taxon>Papaveroideae</taxon>
        <taxon>Papaver</taxon>
    </lineage>
</organism>
<dbReference type="AlphaFoldDB" id="A0AAD4TB61"/>
<evidence type="ECO:0000313" key="4">
    <source>
        <dbReference type="EMBL" id="KAI3953085.1"/>
    </source>
</evidence>
<evidence type="ECO:0000256" key="1">
    <source>
        <dbReference type="ARBA" id="ARBA00004167"/>
    </source>
</evidence>
<protein>
    <recommendedName>
        <fullName evidence="3">Wall-associated receptor kinase galacturonan-binding domain-containing protein</fullName>
    </recommendedName>
</protein>
<comment type="caution">
    <text evidence="4">The sequence shown here is derived from an EMBL/GenBank/DDBJ whole genome shotgun (WGS) entry which is preliminary data.</text>
</comment>
<evidence type="ECO:0000259" key="3">
    <source>
        <dbReference type="Pfam" id="PF13947"/>
    </source>
</evidence>
<dbReference type="GO" id="GO:0030247">
    <property type="term" value="F:polysaccharide binding"/>
    <property type="evidence" value="ECO:0007669"/>
    <property type="project" value="InterPro"/>
</dbReference>
<dbReference type="PANTHER" id="PTHR33491">
    <property type="entry name" value="OSJNBA0016N04.9 PROTEIN"/>
    <property type="match status" value="1"/>
</dbReference>
<dbReference type="GO" id="GO:0016020">
    <property type="term" value="C:membrane"/>
    <property type="evidence" value="ECO:0007669"/>
    <property type="project" value="UniProtKB-SubCell"/>
</dbReference>
<name>A0AAD4TB61_9MAGN</name>
<reference evidence="4" key="1">
    <citation type="submission" date="2022-04" db="EMBL/GenBank/DDBJ databases">
        <title>A functionally conserved STORR gene fusion in Papaver species that diverged 16.8 million years ago.</title>
        <authorList>
            <person name="Catania T."/>
        </authorList>
    </citation>
    <scope>NUCLEOTIDE SEQUENCE</scope>
    <source>
        <strain evidence="4">S-188037</strain>
    </source>
</reference>